<dbReference type="Gene3D" id="1.10.30.10">
    <property type="entry name" value="High mobility group box domain"/>
    <property type="match status" value="2"/>
</dbReference>
<dbReference type="STRING" id="133385.A0A2T9YZS0"/>
<dbReference type="Pfam" id="PF09011">
    <property type="entry name" value="HMG_box_2"/>
    <property type="match status" value="1"/>
</dbReference>
<accession>A0A2T9YZS0</accession>
<dbReference type="Proteomes" id="UP000245383">
    <property type="component" value="Unassembled WGS sequence"/>
</dbReference>
<organism evidence="4 5">
    <name type="scientific">Smittium simulii</name>
    <dbReference type="NCBI Taxonomy" id="133385"/>
    <lineage>
        <taxon>Eukaryota</taxon>
        <taxon>Fungi</taxon>
        <taxon>Fungi incertae sedis</taxon>
        <taxon>Zoopagomycota</taxon>
        <taxon>Kickxellomycotina</taxon>
        <taxon>Harpellomycetes</taxon>
        <taxon>Harpellales</taxon>
        <taxon>Legeriomycetaceae</taxon>
        <taxon>Smittium</taxon>
    </lineage>
</organism>
<evidence type="ECO:0000313" key="4">
    <source>
        <dbReference type="EMBL" id="PVU97838.1"/>
    </source>
</evidence>
<dbReference type="PANTHER" id="PTHR48112">
    <property type="entry name" value="HIGH MOBILITY GROUP PROTEIN DSP1"/>
    <property type="match status" value="1"/>
</dbReference>
<feature type="domain" description="HMG box" evidence="3">
    <location>
        <begin position="137"/>
        <end position="209"/>
    </location>
</feature>
<dbReference type="CDD" id="cd00084">
    <property type="entry name" value="HMG-box_SF"/>
    <property type="match status" value="1"/>
</dbReference>
<evidence type="ECO:0000256" key="2">
    <source>
        <dbReference type="PROSITE-ProRule" id="PRU00267"/>
    </source>
</evidence>
<dbReference type="GO" id="GO:0005634">
    <property type="term" value="C:nucleus"/>
    <property type="evidence" value="ECO:0007669"/>
    <property type="project" value="UniProtKB-UniRule"/>
</dbReference>
<sequence>MLKQLRLTNIKSTLSLATRGCIASQYIPIASTATIWQNGNSLPTFKSKNSPITAISFRCYSLKGIGTNSLGDDKFEQTIPTSHSIKSFKSSNYTSDASIEEESNKGNPQKLLNPKKVTLKKLKWHKKPTNPARIKAPTFPYNSFQLYTKFEFSKIKEDSLDCSQFLSNQEIFKIISANWKLMAEAEKLEFEQKFKLLREQFITELHEWWDNVDKNLVQLENLRRSKVNKIRKHKGLNASSMLVDPRAPKRPASAIAMFAKDLKKLNNPDTPFRYIDFSKSVIAKWKELPESEKEIYRYKFKDSFKLYKEVLKKFK</sequence>
<dbReference type="OrthoDB" id="1919336at2759"/>
<dbReference type="PROSITE" id="PS50118">
    <property type="entry name" value="HMG_BOX_2"/>
    <property type="match status" value="2"/>
</dbReference>
<keyword evidence="1 2" id="KW-0238">DNA-binding</keyword>
<dbReference type="EMBL" id="MBFR01000006">
    <property type="protein sequence ID" value="PVU97838.1"/>
    <property type="molecule type" value="Genomic_DNA"/>
</dbReference>
<dbReference type="SMART" id="SM00398">
    <property type="entry name" value="HMG"/>
    <property type="match status" value="2"/>
</dbReference>
<dbReference type="InterPro" id="IPR050342">
    <property type="entry name" value="HMGB"/>
</dbReference>
<dbReference type="InterPro" id="IPR036910">
    <property type="entry name" value="HMG_box_dom_sf"/>
</dbReference>
<dbReference type="AlphaFoldDB" id="A0A2T9YZS0"/>
<dbReference type="PANTHER" id="PTHR48112:SF22">
    <property type="entry name" value="MITOCHONDRIAL TRANSCRIPTION FACTOR A, ISOFORM B"/>
    <property type="match status" value="1"/>
</dbReference>
<gene>
    <name evidence="4" type="ORF">BB561_000283</name>
</gene>
<keyword evidence="5" id="KW-1185">Reference proteome</keyword>
<reference evidence="4 5" key="1">
    <citation type="journal article" date="2018" name="MBio">
        <title>Comparative Genomics Reveals the Core Gene Toolbox for the Fungus-Insect Symbiosis.</title>
        <authorList>
            <person name="Wang Y."/>
            <person name="Stata M."/>
            <person name="Wang W."/>
            <person name="Stajich J.E."/>
            <person name="White M.M."/>
            <person name="Moncalvo J.M."/>
        </authorList>
    </citation>
    <scope>NUCLEOTIDE SEQUENCE [LARGE SCALE GENOMIC DNA]</scope>
    <source>
        <strain evidence="4 5">SWE-8-4</strain>
    </source>
</reference>
<evidence type="ECO:0000259" key="3">
    <source>
        <dbReference type="PROSITE" id="PS50118"/>
    </source>
</evidence>
<dbReference type="GO" id="GO:0003677">
    <property type="term" value="F:DNA binding"/>
    <property type="evidence" value="ECO:0007669"/>
    <property type="project" value="UniProtKB-UniRule"/>
</dbReference>
<name>A0A2T9YZS0_9FUNG</name>
<comment type="caution">
    <text evidence="4">The sequence shown here is derived from an EMBL/GenBank/DDBJ whole genome shotgun (WGS) entry which is preliminary data.</text>
</comment>
<feature type="DNA-binding region" description="HMG box" evidence="2">
    <location>
        <begin position="137"/>
        <end position="209"/>
    </location>
</feature>
<evidence type="ECO:0000313" key="5">
    <source>
        <dbReference type="Proteomes" id="UP000245383"/>
    </source>
</evidence>
<dbReference type="InterPro" id="IPR009071">
    <property type="entry name" value="HMG_box_dom"/>
</dbReference>
<feature type="DNA-binding region" description="HMG box" evidence="2">
    <location>
        <begin position="248"/>
        <end position="315"/>
    </location>
</feature>
<evidence type="ECO:0000256" key="1">
    <source>
        <dbReference type="ARBA" id="ARBA00023125"/>
    </source>
</evidence>
<dbReference type="SUPFAM" id="SSF47095">
    <property type="entry name" value="HMG-box"/>
    <property type="match status" value="2"/>
</dbReference>
<protein>
    <recommendedName>
        <fullName evidence="3">HMG box domain-containing protein</fullName>
    </recommendedName>
</protein>
<keyword evidence="2" id="KW-0539">Nucleus</keyword>
<proteinExistence type="predicted"/>
<feature type="domain" description="HMG box" evidence="3">
    <location>
        <begin position="248"/>
        <end position="315"/>
    </location>
</feature>